<accession>A0A3L7J5X0</accession>
<evidence type="ECO:0000313" key="2">
    <source>
        <dbReference type="Proteomes" id="UP000282460"/>
    </source>
</evidence>
<gene>
    <name evidence="1" type="ORF">D9V28_02510</name>
</gene>
<keyword evidence="2" id="KW-1185">Reference proteome</keyword>
<organism evidence="1 2">
    <name type="scientific">Mycetocola zhadangensis</name>
    <dbReference type="NCBI Taxonomy" id="1164595"/>
    <lineage>
        <taxon>Bacteria</taxon>
        <taxon>Bacillati</taxon>
        <taxon>Actinomycetota</taxon>
        <taxon>Actinomycetes</taxon>
        <taxon>Micrococcales</taxon>
        <taxon>Microbacteriaceae</taxon>
        <taxon>Mycetocola</taxon>
    </lineage>
</organism>
<proteinExistence type="predicted"/>
<reference evidence="1 2" key="1">
    <citation type="submission" date="2018-10" db="EMBL/GenBank/DDBJ databases">
        <authorList>
            <person name="Li J."/>
        </authorList>
    </citation>
    <scope>NUCLEOTIDE SEQUENCE [LARGE SCALE GENOMIC DNA]</scope>
    <source>
        <strain evidence="1 2">ZD1-4</strain>
    </source>
</reference>
<dbReference type="Proteomes" id="UP000282460">
    <property type="component" value="Unassembled WGS sequence"/>
</dbReference>
<name>A0A3L7J5X0_9MICO</name>
<evidence type="ECO:0000313" key="1">
    <source>
        <dbReference type="EMBL" id="RLQ85755.1"/>
    </source>
</evidence>
<dbReference type="EMBL" id="RCWJ01000001">
    <property type="protein sequence ID" value="RLQ85755.1"/>
    <property type="molecule type" value="Genomic_DNA"/>
</dbReference>
<comment type="caution">
    <text evidence="1">The sequence shown here is derived from an EMBL/GenBank/DDBJ whole genome shotgun (WGS) entry which is preliminary data.</text>
</comment>
<dbReference type="AlphaFoldDB" id="A0A3L7J5X0"/>
<protein>
    <submittedName>
        <fullName evidence="1">Uncharacterized protein</fullName>
    </submittedName>
</protein>
<sequence>MILWGVAFFGTAPAVFDFAGVLRAGAFAAGLFTCAWPEEGVAGSLADPGAATWALGVARGARGFPVDDPADDVRAGVFFAPEAPAPAVVVFAGLFGEPGVAFFFAAGADRGFADDSGSVVGNAFALDSPDPDA</sequence>
<dbReference type="RefSeq" id="WP_121658121.1">
    <property type="nucleotide sequence ID" value="NZ_BMEK01000001.1"/>
</dbReference>